<evidence type="ECO:0000313" key="3">
    <source>
        <dbReference type="Proteomes" id="UP000779233"/>
    </source>
</evidence>
<dbReference type="AlphaFoldDB" id="A0A8S4HBI9"/>
<keyword evidence="1" id="KW-0472">Membrane</keyword>
<dbReference type="Proteomes" id="UP000779233">
    <property type="component" value="Unassembled WGS sequence"/>
</dbReference>
<comment type="caution">
    <text evidence="2">The sequence shown here is derived from an EMBL/GenBank/DDBJ whole genome shotgun (WGS) entry which is preliminary data.</text>
</comment>
<feature type="transmembrane region" description="Helical" evidence="1">
    <location>
        <begin position="228"/>
        <end position="250"/>
    </location>
</feature>
<keyword evidence="1" id="KW-0812">Transmembrane</keyword>
<gene>
    <name evidence="2" type="ORF">PVW1_080044600</name>
</gene>
<name>A0A8S4HBI9_PLAVI</name>
<evidence type="ECO:0000313" key="2">
    <source>
        <dbReference type="EMBL" id="CAG9479368.1"/>
    </source>
</evidence>
<dbReference type="EMBL" id="CAJZCX010000009">
    <property type="protein sequence ID" value="CAG9479368.1"/>
    <property type="molecule type" value="Genomic_DNA"/>
</dbReference>
<sequence length="306" mass="36045">MDYNSCYKTFQNASLCGPYFFEELNKVRTTFNNYTSDHLDKIKTIQDPILRHVALYLVDNFQESKEYFINDGTRKNNTSCEMLNRWLDQRKGFYTHGDRCKANVALWKEKIEPIWDMLNTDENKNCVRKEIYAENTYIPEMLLPPICYKYVPEHYNCTVPLDLFTKSIGARCKEIDKQCSKCKEKEHLSEYIPYDNDTLPVTCPSTYTSESYSSPELQTSCVKCPSEIIPISISICVTFFATLFILLFLYKFTPLGSKLSNGGREKKRLQQQFIEEVAYAEFERSRNNNPQLRNKRSKLHYQYMQN</sequence>
<reference evidence="2" key="1">
    <citation type="submission" date="2021-09" db="EMBL/GenBank/DDBJ databases">
        <authorList>
            <consortium name="Pathogen Informatics"/>
        </authorList>
    </citation>
    <scope>NUCLEOTIDE SEQUENCE</scope>
    <source>
        <strain evidence="2">PvW1</strain>
    </source>
</reference>
<keyword evidence="1" id="KW-1133">Transmembrane helix</keyword>
<proteinExistence type="predicted"/>
<evidence type="ECO:0000256" key="1">
    <source>
        <dbReference type="SAM" id="Phobius"/>
    </source>
</evidence>
<protein>
    <submittedName>
        <fullName evidence="2">(malaria parasite P. vivax) hypothetical protein</fullName>
    </submittedName>
</protein>
<accession>A0A8S4HBI9</accession>
<organism evidence="2 3">
    <name type="scientific">Plasmodium vivax</name>
    <name type="common">malaria parasite P. vivax</name>
    <dbReference type="NCBI Taxonomy" id="5855"/>
    <lineage>
        <taxon>Eukaryota</taxon>
        <taxon>Sar</taxon>
        <taxon>Alveolata</taxon>
        <taxon>Apicomplexa</taxon>
        <taxon>Aconoidasida</taxon>
        <taxon>Haemosporida</taxon>
        <taxon>Plasmodiidae</taxon>
        <taxon>Plasmodium</taxon>
        <taxon>Plasmodium (Plasmodium)</taxon>
    </lineage>
</organism>